<dbReference type="EMBL" id="GGFM01008622">
    <property type="protein sequence ID" value="MBW29373.1"/>
    <property type="molecule type" value="Transcribed_RNA"/>
</dbReference>
<sequence>MAIFRIRSTAFILGRLGRSGRAADLLLFTALAAPQFLFAYRYLPGTVVKLMVQHITEKIDHGLAVRK</sequence>
<protein>
    <submittedName>
        <fullName evidence="1">Uncharacterized protein</fullName>
    </submittedName>
</protein>
<name>A0A2M3ZLJ8_9DIPT</name>
<accession>A0A2M3ZLJ8</accession>
<evidence type="ECO:0000313" key="1">
    <source>
        <dbReference type="EMBL" id="MBW29373.1"/>
    </source>
</evidence>
<proteinExistence type="predicted"/>
<dbReference type="AlphaFoldDB" id="A0A2M3ZLJ8"/>
<organism evidence="1">
    <name type="scientific">Anopheles braziliensis</name>
    <dbReference type="NCBI Taxonomy" id="58242"/>
    <lineage>
        <taxon>Eukaryota</taxon>
        <taxon>Metazoa</taxon>
        <taxon>Ecdysozoa</taxon>
        <taxon>Arthropoda</taxon>
        <taxon>Hexapoda</taxon>
        <taxon>Insecta</taxon>
        <taxon>Pterygota</taxon>
        <taxon>Neoptera</taxon>
        <taxon>Endopterygota</taxon>
        <taxon>Diptera</taxon>
        <taxon>Nematocera</taxon>
        <taxon>Culicoidea</taxon>
        <taxon>Culicidae</taxon>
        <taxon>Anophelinae</taxon>
        <taxon>Anopheles</taxon>
    </lineage>
</organism>
<reference evidence="1" key="1">
    <citation type="submission" date="2018-01" db="EMBL/GenBank/DDBJ databases">
        <title>An insight into the sialome of Amazonian anophelines.</title>
        <authorList>
            <person name="Ribeiro J.M."/>
            <person name="Scarpassa V."/>
            <person name="Calvo E."/>
        </authorList>
    </citation>
    <scope>NUCLEOTIDE SEQUENCE</scope>
    <source>
        <tissue evidence="1">Salivary glands</tissue>
    </source>
</reference>